<accession>C4FKW6</accession>
<organism evidence="2 3">
    <name type="scientific">Sulfurihydrogenibium yellowstonense SS-5</name>
    <dbReference type="NCBI Taxonomy" id="432331"/>
    <lineage>
        <taxon>Bacteria</taxon>
        <taxon>Pseudomonadati</taxon>
        <taxon>Aquificota</taxon>
        <taxon>Aquificia</taxon>
        <taxon>Aquificales</taxon>
        <taxon>Hydrogenothermaceae</taxon>
        <taxon>Sulfurihydrogenibium</taxon>
    </lineage>
</organism>
<dbReference type="RefSeq" id="WP_007547403.1">
    <property type="nucleotide sequence ID" value="NZ_ABZS01000120.1"/>
</dbReference>
<sequence>MLGDILLKYWKIILGVGIVLAVGGLFLQQTLPVIGKIVEFIGFSFVAIVAYVLGYKNATDEAEKQIKAEIEKLAKQDIRYKFAADRAIKNIKAPLTGKK</sequence>
<dbReference type="AlphaFoldDB" id="C4FKW6"/>
<keyword evidence="1" id="KW-0472">Membrane</keyword>
<gene>
    <name evidence="2" type="ORF">SULYE_1216</name>
</gene>
<reference evidence="2 3" key="1">
    <citation type="submission" date="2009-04" db="EMBL/GenBank/DDBJ databases">
        <authorList>
            <person name="Reysenbach A.-L."/>
            <person name="Heidelberg J.F."/>
            <person name="Nelson W.C."/>
        </authorList>
    </citation>
    <scope>NUCLEOTIDE SEQUENCE [LARGE SCALE GENOMIC DNA]</scope>
    <source>
        <strain evidence="2 3">SS-5</strain>
    </source>
</reference>
<protein>
    <submittedName>
        <fullName evidence="2">Uncharacterized protein</fullName>
    </submittedName>
</protein>
<evidence type="ECO:0000256" key="1">
    <source>
        <dbReference type="SAM" id="Phobius"/>
    </source>
</evidence>
<keyword evidence="1" id="KW-0812">Transmembrane</keyword>
<feature type="transmembrane region" description="Helical" evidence="1">
    <location>
        <begin position="37"/>
        <end position="55"/>
    </location>
</feature>
<keyword evidence="3" id="KW-1185">Reference proteome</keyword>
<keyword evidence="1" id="KW-1133">Transmembrane helix</keyword>
<comment type="caution">
    <text evidence="2">The sequence shown here is derived from an EMBL/GenBank/DDBJ whole genome shotgun (WGS) entry which is preliminary data.</text>
</comment>
<proteinExistence type="predicted"/>
<evidence type="ECO:0000313" key="3">
    <source>
        <dbReference type="Proteomes" id="UP000005540"/>
    </source>
</evidence>
<evidence type="ECO:0000313" key="2">
    <source>
        <dbReference type="EMBL" id="EEP60284.1"/>
    </source>
</evidence>
<dbReference type="OrthoDB" id="14997at2"/>
<dbReference type="Proteomes" id="UP000005540">
    <property type="component" value="Unassembled WGS sequence"/>
</dbReference>
<name>C4FKW6_9AQUI</name>
<dbReference type="EMBL" id="ABZS01000120">
    <property type="protein sequence ID" value="EEP60284.1"/>
    <property type="molecule type" value="Genomic_DNA"/>
</dbReference>
<feature type="transmembrane region" description="Helical" evidence="1">
    <location>
        <begin position="12"/>
        <end position="31"/>
    </location>
</feature>